<evidence type="ECO:0000313" key="3">
    <source>
        <dbReference type="Proteomes" id="UP000608522"/>
    </source>
</evidence>
<evidence type="ECO:0000256" key="1">
    <source>
        <dbReference type="SAM" id="MobiDB-lite"/>
    </source>
</evidence>
<comment type="caution">
    <text evidence="2">The sequence shown here is derived from an EMBL/GenBank/DDBJ whole genome shotgun (WGS) entry which is preliminary data.</text>
</comment>
<sequence>MTKRGSNDRKAKARSIAREHGVRVTEAHSRLLRAKNRSEPAPSVTEDEHAGRHVPHELRIHRTVGGGLTEVLDAEAAAHAVWWDRTGSLTAGCRCGWVNPHLGPSFPTVPAGRGPDTREQTHWRWYHLAAWAEHAADAEEEPPLAEYVQDPSISINNLTREVICELRLLLHHAQDDRETVATDYAAVEAVLRTMRIRNAHTRAQGSGGITPVGPPDHRVTASRGMPASLEVLLRRTDSGHGGGRGELLAVELAAAELRRLVLHEPELATVASSPTVLES</sequence>
<protein>
    <submittedName>
        <fullName evidence="2">Uncharacterized protein</fullName>
    </submittedName>
</protein>
<gene>
    <name evidence="2" type="ORF">Sspor_17340</name>
</gene>
<evidence type="ECO:0000313" key="2">
    <source>
        <dbReference type="EMBL" id="GHI76173.1"/>
    </source>
</evidence>
<reference evidence="3" key="1">
    <citation type="submission" date="2023-07" db="EMBL/GenBank/DDBJ databases">
        <title>Whole genome shotgun sequence of Streptomyces spororaveus NBRC 15456.</title>
        <authorList>
            <person name="Komaki H."/>
            <person name="Tamura T."/>
        </authorList>
    </citation>
    <scope>NUCLEOTIDE SEQUENCE [LARGE SCALE GENOMIC DNA]</scope>
    <source>
        <strain evidence="3">NBRC 15456</strain>
    </source>
</reference>
<name>A0ABQ3T6Y7_9ACTN</name>
<keyword evidence="3" id="KW-1185">Reference proteome</keyword>
<dbReference type="Proteomes" id="UP000608522">
    <property type="component" value="Unassembled WGS sequence"/>
</dbReference>
<dbReference type="RefSeq" id="WP_202198415.1">
    <property type="nucleotide sequence ID" value="NZ_BAAATO010000031.1"/>
</dbReference>
<proteinExistence type="predicted"/>
<dbReference type="EMBL" id="BNED01000005">
    <property type="protein sequence ID" value="GHI76173.1"/>
    <property type="molecule type" value="Genomic_DNA"/>
</dbReference>
<organism evidence="2 3">
    <name type="scientific">Streptomyces spororaveus</name>
    <dbReference type="NCBI Taxonomy" id="284039"/>
    <lineage>
        <taxon>Bacteria</taxon>
        <taxon>Bacillati</taxon>
        <taxon>Actinomycetota</taxon>
        <taxon>Actinomycetes</taxon>
        <taxon>Kitasatosporales</taxon>
        <taxon>Streptomycetaceae</taxon>
        <taxon>Streptomyces</taxon>
    </lineage>
</organism>
<accession>A0ABQ3T6Y7</accession>
<feature type="region of interest" description="Disordered" evidence="1">
    <location>
        <begin position="1"/>
        <end position="26"/>
    </location>
</feature>